<proteinExistence type="predicted"/>
<keyword evidence="3" id="KW-1185">Reference proteome</keyword>
<dbReference type="Pfam" id="PF06180">
    <property type="entry name" value="CbiK"/>
    <property type="match status" value="1"/>
</dbReference>
<accession>A0ABQ1EAQ5</accession>
<evidence type="ECO:0000256" key="1">
    <source>
        <dbReference type="SAM" id="Coils"/>
    </source>
</evidence>
<sequence length="258" mass="29519">MKKGLIVLSNGTADLDALNRYECVIENIDTSKYSEVVKAFASAKIIDKLKARHNVSIPNLREGIEKLIKIDVEHITVATLFLIEGKEYEEAENVIKELREQNSNHSINITHAALIQQDKKRNYEFIDAINPIINKEDEIIMVAHGTSHKAQQSYYEFQKSLRDKGYENIYIGTIEGEPSFEDIVNQLNSRDVKRVVLQPFLFVLGFHGKKDLITDNPNSWKSRLIREGFEVIVSDKSLSEIQGVIDLIVNSEYKKEKL</sequence>
<reference evidence="2 3" key="1">
    <citation type="journal article" date="2021" name="Int. J. Syst. Evol. Microbiol.">
        <title>Clostridium zeae sp. nov., isolated from corn silage.</title>
        <authorList>
            <person name="Kobayashi H."/>
            <person name="Tanizawa Y."/>
            <person name="Yagura M."/>
            <person name="Sakamoto M."/>
            <person name="Ohkuma M."/>
            <person name="Tohno M."/>
        </authorList>
    </citation>
    <scope>NUCLEOTIDE SEQUENCE [LARGE SCALE GENOMIC DNA]</scope>
    <source>
        <strain evidence="2 3">CSC2</strain>
    </source>
</reference>
<dbReference type="EMBL" id="BMBA01000002">
    <property type="protein sequence ID" value="GFZ31855.1"/>
    <property type="molecule type" value="Genomic_DNA"/>
</dbReference>
<dbReference type="Gene3D" id="3.40.50.1400">
    <property type="match status" value="2"/>
</dbReference>
<evidence type="ECO:0000313" key="3">
    <source>
        <dbReference type="Proteomes" id="UP000663802"/>
    </source>
</evidence>
<evidence type="ECO:0008006" key="4">
    <source>
        <dbReference type="Google" id="ProtNLM"/>
    </source>
</evidence>
<gene>
    <name evidence="2" type="ORF">CSC2_23810</name>
</gene>
<dbReference type="RefSeq" id="WP_206870141.1">
    <property type="nucleotide sequence ID" value="NZ_BMBA01000002.1"/>
</dbReference>
<evidence type="ECO:0000313" key="2">
    <source>
        <dbReference type="EMBL" id="GFZ31855.1"/>
    </source>
</evidence>
<comment type="caution">
    <text evidence="2">The sequence shown here is derived from an EMBL/GenBank/DDBJ whole genome shotgun (WGS) entry which is preliminary data.</text>
</comment>
<dbReference type="SUPFAM" id="SSF53800">
    <property type="entry name" value="Chelatase"/>
    <property type="match status" value="1"/>
</dbReference>
<feature type="coiled-coil region" evidence="1">
    <location>
        <begin position="81"/>
        <end position="108"/>
    </location>
</feature>
<dbReference type="InterPro" id="IPR010388">
    <property type="entry name" value="Anaerobic_Co-chelatase"/>
</dbReference>
<keyword evidence="1" id="KW-0175">Coiled coil</keyword>
<organism evidence="2 3">
    <name type="scientific">Clostridium zeae</name>
    <dbReference type="NCBI Taxonomy" id="2759022"/>
    <lineage>
        <taxon>Bacteria</taxon>
        <taxon>Bacillati</taxon>
        <taxon>Bacillota</taxon>
        <taxon>Clostridia</taxon>
        <taxon>Eubacteriales</taxon>
        <taxon>Clostridiaceae</taxon>
        <taxon>Clostridium</taxon>
    </lineage>
</organism>
<dbReference type="PIRSF" id="PIRSF033579">
    <property type="entry name" value="Anaer_Co_chel"/>
    <property type="match status" value="1"/>
</dbReference>
<protein>
    <recommendedName>
        <fullName evidence="4">Sirohydrochlorin cobaltochelatase</fullName>
    </recommendedName>
</protein>
<name>A0ABQ1EAQ5_9CLOT</name>
<dbReference type="Proteomes" id="UP000663802">
    <property type="component" value="Unassembled WGS sequence"/>
</dbReference>